<organism evidence="1 2">
    <name type="scientific">Xanthocytophaga agilis</name>
    <dbReference type="NCBI Taxonomy" id="3048010"/>
    <lineage>
        <taxon>Bacteria</taxon>
        <taxon>Pseudomonadati</taxon>
        <taxon>Bacteroidota</taxon>
        <taxon>Cytophagia</taxon>
        <taxon>Cytophagales</taxon>
        <taxon>Rhodocytophagaceae</taxon>
        <taxon>Xanthocytophaga</taxon>
    </lineage>
</organism>
<name>A0AAE3UC22_9BACT</name>
<dbReference type="EMBL" id="JASJOU010000002">
    <property type="protein sequence ID" value="MDJ1500458.1"/>
    <property type="molecule type" value="Genomic_DNA"/>
</dbReference>
<sequence>MEAFKDYLDFLQKRFEQMKQEDIEAEKVLREQAARYQVPDGYMNIKSIAKKFKVSLTRRQKLRLIKHCKNVCSEKQIDVHMAMDKFLLFPVTIIKEALKDFNFL</sequence>
<keyword evidence="2" id="KW-1185">Reference proteome</keyword>
<comment type="caution">
    <text evidence="1">The sequence shown here is derived from an EMBL/GenBank/DDBJ whole genome shotgun (WGS) entry which is preliminary data.</text>
</comment>
<proteinExistence type="predicted"/>
<dbReference type="RefSeq" id="WP_314509988.1">
    <property type="nucleotide sequence ID" value="NZ_JASJOU010000002.1"/>
</dbReference>
<gene>
    <name evidence="1" type="ORF">QNI22_07375</name>
</gene>
<protein>
    <submittedName>
        <fullName evidence="1">Uncharacterized protein</fullName>
    </submittedName>
</protein>
<reference evidence="1" key="1">
    <citation type="submission" date="2023-05" db="EMBL/GenBank/DDBJ databases">
        <authorList>
            <person name="Zhang X."/>
        </authorList>
    </citation>
    <scope>NUCLEOTIDE SEQUENCE</scope>
    <source>
        <strain evidence="1">BD1B2-1</strain>
    </source>
</reference>
<accession>A0AAE3UC22</accession>
<dbReference type="Proteomes" id="UP001232063">
    <property type="component" value="Unassembled WGS sequence"/>
</dbReference>
<dbReference type="AlphaFoldDB" id="A0AAE3UC22"/>
<evidence type="ECO:0000313" key="2">
    <source>
        <dbReference type="Proteomes" id="UP001232063"/>
    </source>
</evidence>
<evidence type="ECO:0000313" key="1">
    <source>
        <dbReference type="EMBL" id="MDJ1500458.1"/>
    </source>
</evidence>